<dbReference type="Proteomes" id="UP000072741">
    <property type="component" value="Unassembled WGS sequence"/>
</dbReference>
<dbReference type="OrthoDB" id="9967215at2"/>
<sequence>MPALPIRQSVLALSLACAATSVPAAESAAEPLAATDAPAGASAPQARTAAGAAVAALNLDLAQSTGRSFAVQSQRVLGTTVDIGVPSATAAAGPAFPRPNARSSATFEPAATTGGLGLANVAWMGLQRLGGRAD</sequence>
<reference evidence="3 4" key="1">
    <citation type="journal article" date="2016" name="Front. Microbiol.">
        <title>Genomic Resource of Rice Seed Associated Bacteria.</title>
        <authorList>
            <person name="Midha S."/>
            <person name="Bansal K."/>
            <person name="Sharma S."/>
            <person name="Kumar N."/>
            <person name="Patil P.P."/>
            <person name="Chaudhry V."/>
            <person name="Patil P.B."/>
        </authorList>
    </citation>
    <scope>NUCLEOTIDE SEQUENCE [LARGE SCALE GENOMIC DNA]</scope>
    <source>
        <strain evidence="3 4">NS331</strain>
    </source>
</reference>
<keyword evidence="4" id="KW-1185">Reference proteome</keyword>
<keyword evidence="2" id="KW-0732">Signal</keyword>
<feature type="region of interest" description="Disordered" evidence="1">
    <location>
        <begin position="88"/>
        <end position="108"/>
    </location>
</feature>
<evidence type="ECO:0000256" key="2">
    <source>
        <dbReference type="SAM" id="SignalP"/>
    </source>
</evidence>
<dbReference type="RefSeq" id="WP_058640832.1">
    <property type="nucleotide sequence ID" value="NZ_LDSL01000032.1"/>
</dbReference>
<comment type="caution">
    <text evidence="3">The sequence shown here is derived from an EMBL/GenBank/DDBJ whole genome shotgun (WGS) entry which is preliminary data.</text>
</comment>
<name>A0A147H709_9BURK</name>
<protein>
    <submittedName>
        <fullName evidence="3">Uncharacterized protein</fullName>
    </submittedName>
</protein>
<gene>
    <name evidence="3" type="ORF">NS331_04605</name>
</gene>
<dbReference type="EMBL" id="LDSL01000032">
    <property type="protein sequence ID" value="KTT25733.1"/>
    <property type="molecule type" value="Genomic_DNA"/>
</dbReference>
<proteinExistence type="predicted"/>
<evidence type="ECO:0000256" key="1">
    <source>
        <dbReference type="SAM" id="MobiDB-lite"/>
    </source>
</evidence>
<dbReference type="AlphaFoldDB" id="A0A147H709"/>
<evidence type="ECO:0000313" key="4">
    <source>
        <dbReference type="Proteomes" id="UP000072741"/>
    </source>
</evidence>
<evidence type="ECO:0000313" key="3">
    <source>
        <dbReference type="EMBL" id="KTT25733.1"/>
    </source>
</evidence>
<accession>A0A147H709</accession>
<feature type="chain" id="PRO_5007547276" evidence="2">
    <location>
        <begin position="25"/>
        <end position="134"/>
    </location>
</feature>
<organism evidence="3 4">
    <name type="scientific">Pseudacidovorax intermedius</name>
    <dbReference type="NCBI Taxonomy" id="433924"/>
    <lineage>
        <taxon>Bacteria</taxon>
        <taxon>Pseudomonadati</taxon>
        <taxon>Pseudomonadota</taxon>
        <taxon>Betaproteobacteria</taxon>
        <taxon>Burkholderiales</taxon>
        <taxon>Comamonadaceae</taxon>
        <taxon>Pseudacidovorax</taxon>
    </lineage>
</organism>
<feature type="signal peptide" evidence="2">
    <location>
        <begin position="1"/>
        <end position="24"/>
    </location>
</feature>